<protein>
    <submittedName>
        <fullName evidence="1">Uncharacterized protein</fullName>
    </submittedName>
</protein>
<reference evidence="1 2" key="1">
    <citation type="submission" date="2019-08" db="EMBL/GenBank/DDBJ databases">
        <title>Bradyrhizobium hipponensis sp. nov., a rhizobium isolated from a Lupinus angustifolius root nodule in Tunisia.</title>
        <authorList>
            <person name="Off K."/>
            <person name="Rejili M."/>
            <person name="Mars M."/>
            <person name="Brachmann A."/>
            <person name="Marin M."/>
        </authorList>
    </citation>
    <scope>NUCLEOTIDE SEQUENCE [LARGE SCALE GENOMIC DNA]</scope>
    <source>
        <strain evidence="2">aSej3</strain>
    </source>
</reference>
<dbReference type="AlphaFoldDB" id="A0A5S4YGV6"/>
<comment type="caution">
    <text evidence="1">The sequence shown here is derived from an EMBL/GenBank/DDBJ whole genome shotgun (WGS) entry which is preliminary data.</text>
</comment>
<dbReference type="Proteomes" id="UP000324797">
    <property type="component" value="Unassembled WGS sequence"/>
</dbReference>
<evidence type="ECO:0000313" key="2">
    <source>
        <dbReference type="Proteomes" id="UP000324797"/>
    </source>
</evidence>
<gene>
    <name evidence="1" type="ORF">FXV83_26425</name>
</gene>
<name>A0A5S4YGV6_9BRAD</name>
<proteinExistence type="predicted"/>
<dbReference type="EMBL" id="VSTH01000095">
    <property type="protein sequence ID" value="TYO63641.1"/>
    <property type="molecule type" value="Genomic_DNA"/>
</dbReference>
<accession>A0A5S4YGV6</accession>
<organism evidence="1 2">
    <name type="scientific">Bradyrhizobium hipponense</name>
    <dbReference type="NCBI Taxonomy" id="2605638"/>
    <lineage>
        <taxon>Bacteria</taxon>
        <taxon>Pseudomonadati</taxon>
        <taxon>Pseudomonadota</taxon>
        <taxon>Alphaproteobacteria</taxon>
        <taxon>Hyphomicrobiales</taxon>
        <taxon>Nitrobacteraceae</taxon>
        <taxon>Bradyrhizobium</taxon>
    </lineage>
</organism>
<keyword evidence="2" id="KW-1185">Reference proteome</keyword>
<dbReference type="RefSeq" id="WP_148742520.1">
    <property type="nucleotide sequence ID" value="NZ_VSTH01000095.1"/>
</dbReference>
<sequence>MMTGVTFGPATLLEEDKPVRTSKAERTNQPKIYCADLDRIVQIAIVPQGPNQRTAASAEHEDISDERIATKASCTNNDKPCMPLRMSV</sequence>
<evidence type="ECO:0000313" key="1">
    <source>
        <dbReference type="EMBL" id="TYO63641.1"/>
    </source>
</evidence>